<evidence type="ECO:0000313" key="3">
    <source>
        <dbReference type="Proteomes" id="UP000072867"/>
    </source>
</evidence>
<dbReference type="Proteomes" id="UP000072867">
    <property type="component" value="Unassembled WGS sequence"/>
</dbReference>
<name>A0A147JCJ2_9SPHN</name>
<evidence type="ECO:0000313" key="1">
    <source>
        <dbReference type="EMBL" id="KTT68168.1"/>
    </source>
</evidence>
<comment type="caution">
    <text evidence="2">The sequence shown here is derived from an EMBL/GenBank/DDBJ whole genome shotgun (WGS) entry which is preliminary data.</text>
</comment>
<accession>A0A147JCJ2</accession>
<gene>
    <name evidence="2" type="ORF">NS258_01445</name>
    <name evidence="1" type="ORF">NS319_15225</name>
</gene>
<proteinExistence type="predicted"/>
<dbReference type="Proteomes" id="UP000074410">
    <property type="component" value="Unassembled WGS sequence"/>
</dbReference>
<sequence>MIDQQLSRAMADAVSELERDGEILVTSPSIEPLADRLAEAALNVVPGTNLSFDELVGVRSLILHAISNAHFFDWEMPTLTGFTAAEFERIAGKLPGD</sequence>
<reference evidence="3 4" key="1">
    <citation type="journal article" date="2016" name="Front. Microbiol.">
        <title>Genomic Resource of Rice Seed Associated Bacteria.</title>
        <authorList>
            <person name="Midha S."/>
            <person name="Bansal K."/>
            <person name="Sharma S."/>
            <person name="Kumar N."/>
            <person name="Patil P.P."/>
            <person name="Chaudhry V."/>
            <person name="Patil P.B."/>
        </authorList>
    </citation>
    <scope>NUCLEOTIDE SEQUENCE [LARGE SCALE GENOMIC DNA]</scope>
    <source>
        <strain evidence="2 4">NS258</strain>
        <strain evidence="1 3">NS319</strain>
    </source>
</reference>
<dbReference type="PATRIC" id="fig|33051.3.peg.502"/>
<protein>
    <submittedName>
        <fullName evidence="2">Uncharacterized protein</fullName>
    </submittedName>
</protein>
<dbReference type="EMBL" id="LDTD01000122">
    <property type="protein sequence ID" value="KTT68168.1"/>
    <property type="molecule type" value="Genomic_DNA"/>
</dbReference>
<dbReference type="AlphaFoldDB" id="A0A147JCJ2"/>
<evidence type="ECO:0000313" key="4">
    <source>
        <dbReference type="Proteomes" id="UP000074410"/>
    </source>
</evidence>
<organism evidence="2 4">
    <name type="scientific">Sphingomonas sanguinis</name>
    <dbReference type="NCBI Taxonomy" id="33051"/>
    <lineage>
        <taxon>Bacteria</taxon>
        <taxon>Pseudomonadati</taxon>
        <taxon>Pseudomonadota</taxon>
        <taxon>Alphaproteobacteria</taxon>
        <taxon>Sphingomonadales</taxon>
        <taxon>Sphingomonadaceae</taxon>
        <taxon>Sphingomonas</taxon>
    </lineage>
</organism>
<dbReference type="EMBL" id="LDTC01000008">
    <property type="protein sequence ID" value="KTW17688.1"/>
    <property type="molecule type" value="Genomic_DNA"/>
</dbReference>
<evidence type="ECO:0000313" key="2">
    <source>
        <dbReference type="EMBL" id="KTW17688.1"/>
    </source>
</evidence>